<evidence type="ECO:0000313" key="1">
    <source>
        <dbReference type="EMBL" id="KAK9004766.1"/>
    </source>
</evidence>
<proteinExistence type="predicted"/>
<name>A0ABR2QVT2_9ROSI</name>
<accession>A0ABR2QVT2</accession>
<comment type="caution">
    <text evidence="1">The sequence shown here is derived from an EMBL/GenBank/DDBJ whole genome shotgun (WGS) entry which is preliminary data.</text>
</comment>
<keyword evidence="2" id="KW-1185">Reference proteome</keyword>
<dbReference type="Proteomes" id="UP001396334">
    <property type="component" value="Unassembled WGS sequence"/>
</dbReference>
<organism evidence="1 2">
    <name type="scientific">Hibiscus sabdariffa</name>
    <name type="common">roselle</name>
    <dbReference type="NCBI Taxonomy" id="183260"/>
    <lineage>
        <taxon>Eukaryota</taxon>
        <taxon>Viridiplantae</taxon>
        <taxon>Streptophyta</taxon>
        <taxon>Embryophyta</taxon>
        <taxon>Tracheophyta</taxon>
        <taxon>Spermatophyta</taxon>
        <taxon>Magnoliopsida</taxon>
        <taxon>eudicotyledons</taxon>
        <taxon>Gunneridae</taxon>
        <taxon>Pentapetalae</taxon>
        <taxon>rosids</taxon>
        <taxon>malvids</taxon>
        <taxon>Malvales</taxon>
        <taxon>Malvaceae</taxon>
        <taxon>Malvoideae</taxon>
        <taxon>Hibiscus</taxon>
    </lineage>
</organism>
<protein>
    <submittedName>
        <fullName evidence="1">Uncharacterized protein</fullName>
    </submittedName>
</protein>
<sequence>MMGSKLEVDRTVVEDEMSLRGGLHVENEVIGVKRALEDPSNLGVKNIVDGNSNSSSGKSAWEARVDAQNNVQIEQGNKGGPRVAVDFEECSVFVDETNEFFPELSLKHRKVKRYGSLTTFQDKALTEKQRKKRDRAIRRERKRIDLESSELSGRSLSDSDLVVNFVCQLG</sequence>
<evidence type="ECO:0000313" key="2">
    <source>
        <dbReference type="Proteomes" id="UP001396334"/>
    </source>
</evidence>
<gene>
    <name evidence="1" type="ORF">V6N11_042222</name>
</gene>
<dbReference type="EMBL" id="JBBPBN010000030">
    <property type="protein sequence ID" value="KAK9004766.1"/>
    <property type="molecule type" value="Genomic_DNA"/>
</dbReference>
<reference evidence="1 2" key="1">
    <citation type="journal article" date="2024" name="G3 (Bethesda)">
        <title>Genome assembly of Hibiscus sabdariffa L. provides insights into metabolisms of medicinal natural products.</title>
        <authorList>
            <person name="Kim T."/>
        </authorList>
    </citation>
    <scope>NUCLEOTIDE SEQUENCE [LARGE SCALE GENOMIC DNA]</scope>
    <source>
        <strain evidence="1">TK-2024</strain>
        <tissue evidence="1">Old leaves</tissue>
    </source>
</reference>